<gene>
    <name evidence="2" type="ORF">M436DRAFT_68270</name>
</gene>
<evidence type="ECO:0000256" key="1">
    <source>
        <dbReference type="SAM" id="MobiDB-lite"/>
    </source>
</evidence>
<dbReference type="GeneID" id="25414382"/>
<name>A0A074WEG8_9PEZI</name>
<dbReference type="AlphaFoldDB" id="A0A074WEG8"/>
<dbReference type="HOGENOM" id="CLU_1740131_0_0_1"/>
<accession>A0A074WEG8</accession>
<organism evidence="2 3">
    <name type="scientific">Aureobasidium namibiae CBS 147.97</name>
    <dbReference type="NCBI Taxonomy" id="1043004"/>
    <lineage>
        <taxon>Eukaryota</taxon>
        <taxon>Fungi</taxon>
        <taxon>Dikarya</taxon>
        <taxon>Ascomycota</taxon>
        <taxon>Pezizomycotina</taxon>
        <taxon>Dothideomycetes</taxon>
        <taxon>Dothideomycetidae</taxon>
        <taxon>Dothideales</taxon>
        <taxon>Saccotheciaceae</taxon>
        <taxon>Aureobasidium</taxon>
    </lineage>
</organism>
<keyword evidence="3" id="KW-1185">Reference proteome</keyword>
<feature type="region of interest" description="Disordered" evidence="1">
    <location>
        <begin position="1"/>
        <end position="31"/>
    </location>
</feature>
<dbReference type="RefSeq" id="XP_013422483.1">
    <property type="nucleotide sequence ID" value="XM_013567029.1"/>
</dbReference>
<proteinExistence type="predicted"/>
<dbReference type="EMBL" id="KL584732">
    <property type="protein sequence ID" value="KEQ68282.1"/>
    <property type="molecule type" value="Genomic_DNA"/>
</dbReference>
<evidence type="ECO:0000313" key="3">
    <source>
        <dbReference type="Proteomes" id="UP000027730"/>
    </source>
</evidence>
<reference evidence="2 3" key="1">
    <citation type="journal article" date="2014" name="BMC Genomics">
        <title>Genome sequencing of four Aureobasidium pullulans varieties: biotechnological potential, stress tolerance, and description of new species.</title>
        <authorList>
            <person name="Gostin Ar C."/>
            <person name="Ohm R.A."/>
            <person name="Kogej T."/>
            <person name="Sonjak S."/>
            <person name="Turk M."/>
            <person name="Zajc J."/>
            <person name="Zalar P."/>
            <person name="Grube M."/>
            <person name="Sun H."/>
            <person name="Han J."/>
            <person name="Sharma A."/>
            <person name="Chiniquy J."/>
            <person name="Ngan C.Y."/>
            <person name="Lipzen A."/>
            <person name="Barry K."/>
            <person name="Grigoriev I.V."/>
            <person name="Gunde-Cimerman N."/>
        </authorList>
    </citation>
    <scope>NUCLEOTIDE SEQUENCE [LARGE SCALE GENOMIC DNA]</scope>
    <source>
        <strain evidence="2 3">CBS 147.97</strain>
    </source>
</reference>
<feature type="compositionally biased region" description="Polar residues" evidence="1">
    <location>
        <begin position="7"/>
        <end position="24"/>
    </location>
</feature>
<dbReference type="Proteomes" id="UP000027730">
    <property type="component" value="Unassembled WGS sequence"/>
</dbReference>
<sequence length="150" mass="16758">MADGWRSGTQQALEDNETSPTEMDQNLPDHVANPDRQIIDVKLVNRLQGRPFMACCRRWQGTTGQMLAEIARALRLGVYELYSLEVTAEYVYGFVKMEGSRGEMRAAHLKNTPTFPEYGMILSSGTVLATSKADTLQRACVQILKTPTQC</sequence>
<evidence type="ECO:0000313" key="2">
    <source>
        <dbReference type="EMBL" id="KEQ68282.1"/>
    </source>
</evidence>
<protein>
    <submittedName>
        <fullName evidence="2">Uncharacterized protein</fullName>
    </submittedName>
</protein>